<accession>A0A930HNK2</accession>
<dbReference type="PANTHER" id="PTHR10963:SF55">
    <property type="entry name" value="GLYCOSIDE HYDROLASE FAMILY 16 PROTEIN"/>
    <property type="match status" value="1"/>
</dbReference>
<dbReference type="InterPro" id="IPR050546">
    <property type="entry name" value="Glycosyl_Hydrlase_16"/>
</dbReference>
<dbReference type="AlphaFoldDB" id="A0A930HNK2"/>
<evidence type="ECO:0000256" key="1">
    <source>
        <dbReference type="ARBA" id="ARBA00006865"/>
    </source>
</evidence>
<dbReference type="PROSITE" id="PS51762">
    <property type="entry name" value="GH16_2"/>
    <property type="match status" value="1"/>
</dbReference>
<organism evidence="3 4">
    <name type="scientific">Prevotella aurantiaca</name>
    <dbReference type="NCBI Taxonomy" id="596085"/>
    <lineage>
        <taxon>Bacteria</taxon>
        <taxon>Pseudomonadati</taxon>
        <taxon>Bacteroidota</taxon>
        <taxon>Bacteroidia</taxon>
        <taxon>Bacteroidales</taxon>
        <taxon>Prevotellaceae</taxon>
        <taxon>Prevotella</taxon>
    </lineage>
</organism>
<name>A0A930HNK2_9BACT</name>
<evidence type="ECO:0000259" key="2">
    <source>
        <dbReference type="PROSITE" id="PS51762"/>
    </source>
</evidence>
<comment type="similarity">
    <text evidence="1">Belongs to the glycosyl hydrolase 16 family.</text>
</comment>
<dbReference type="SUPFAM" id="SSF49899">
    <property type="entry name" value="Concanavalin A-like lectins/glucanases"/>
    <property type="match status" value="1"/>
</dbReference>
<dbReference type="InterPro" id="IPR000757">
    <property type="entry name" value="Beta-glucanase-like"/>
</dbReference>
<comment type="caution">
    <text evidence="3">The sequence shown here is derived from an EMBL/GenBank/DDBJ whole genome shotgun (WGS) entry which is preliminary data.</text>
</comment>
<dbReference type="InterPro" id="IPR013320">
    <property type="entry name" value="ConA-like_dom_sf"/>
</dbReference>
<evidence type="ECO:0000313" key="4">
    <source>
        <dbReference type="Proteomes" id="UP000771736"/>
    </source>
</evidence>
<dbReference type="RefSeq" id="WP_273161038.1">
    <property type="nucleotide sequence ID" value="NZ_CAJPLR010000067.1"/>
</dbReference>
<protein>
    <submittedName>
        <fullName evidence="3">Family 16 glycosylhydrolase</fullName>
    </submittedName>
</protein>
<dbReference type="GO" id="GO:0004553">
    <property type="term" value="F:hydrolase activity, hydrolyzing O-glycosyl compounds"/>
    <property type="evidence" value="ECO:0007669"/>
    <property type="project" value="InterPro"/>
</dbReference>
<dbReference type="PANTHER" id="PTHR10963">
    <property type="entry name" value="GLYCOSYL HYDROLASE-RELATED"/>
    <property type="match status" value="1"/>
</dbReference>
<sequence length="656" mass="74900">MKKAVITICALGLVHLGLSAQKNQGVVPSLVGWSYYGGDEFNGTTINKSLWGIYGDKTKHYSYELYGNNKKQGNAQIYRDQMVTVNNGFLSIRATREPIKTGLRRYEDDPANTDYSIKMRNPIKPKHGYTKYGWWSGALSSRDAENGGNYYPLYSRIEIKAKIPFSIGTWMALWLRHCNGSSTFEIDLQEFFVHDDARTFAKDNIDKKRRYVHQSIHGIDYNLGTRYDQDKKKYVLKNGYNHNNYGDRIKEIIFDPSEDFHVYGAQIDPEPGDSSRNIAVSFLLDGRVRSVFITSYYKTSDEAVDSADMKPMKDKYPYRYNALLRKENFKNGIDRVWDVAITGQIGGKPDGKGGGILYPEMDPQYGGDINKVPKDYVMDIDWMRVYKRANKLIWIGAQPLPGDMKQTKAKIEIPTKRLGNLKIGDKLILDIDTLSSSKHRKVGLSSIDIYNKYGKSITTLKPQLSRNDAQVTFFITDKNMLEELKKEGCYIEGENIRIFSLASEKKESSIWNGFKQINKDKVIIPKEMFERVYRNQILEFTVLDVESQGKIILPQVNKSINLSAARDEKEYVIDLDAESAKTINKYGLQISGEGYYLRNVRLIDKKTVTGITEIDSPKEDTDEIYTISGMKVKEAKEKGDLRPGVYIIDGKKVLVK</sequence>
<dbReference type="EMBL" id="JABZSJ010000071">
    <property type="protein sequence ID" value="MBF1385129.1"/>
    <property type="molecule type" value="Genomic_DNA"/>
</dbReference>
<evidence type="ECO:0000313" key="3">
    <source>
        <dbReference type="EMBL" id="MBF1385129.1"/>
    </source>
</evidence>
<dbReference type="Gene3D" id="2.60.120.200">
    <property type="match status" value="1"/>
</dbReference>
<reference evidence="3" key="1">
    <citation type="submission" date="2020-04" db="EMBL/GenBank/DDBJ databases">
        <title>Deep metagenomics examines the oral microbiome during advanced dental caries in children, revealing novel taxa and co-occurrences with host molecules.</title>
        <authorList>
            <person name="Baker J.L."/>
            <person name="Morton J.T."/>
            <person name="Dinis M."/>
            <person name="Alvarez R."/>
            <person name="Tran N.C."/>
            <person name="Knight R."/>
            <person name="Edlund A."/>
        </authorList>
    </citation>
    <scope>NUCLEOTIDE SEQUENCE</scope>
    <source>
        <strain evidence="3">JCVI_44_bin.5</strain>
    </source>
</reference>
<feature type="domain" description="GH16" evidence="2">
    <location>
        <begin position="29"/>
        <end position="391"/>
    </location>
</feature>
<gene>
    <name evidence="3" type="ORF">HXN26_09855</name>
</gene>
<proteinExistence type="inferred from homology"/>
<dbReference type="GO" id="GO:0005975">
    <property type="term" value="P:carbohydrate metabolic process"/>
    <property type="evidence" value="ECO:0007669"/>
    <property type="project" value="InterPro"/>
</dbReference>
<dbReference type="Proteomes" id="UP000771736">
    <property type="component" value="Unassembled WGS sequence"/>
</dbReference>